<dbReference type="EMBL" id="ODYU01002406">
    <property type="protein sequence ID" value="SOQ39843.1"/>
    <property type="molecule type" value="Genomic_DNA"/>
</dbReference>
<organism evidence="1">
    <name type="scientific">Spodoptera frugiperda</name>
    <name type="common">Fall armyworm</name>
    <dbReference type="NCBI Taxonomy" id="7108"/>
    <lineage>
        <taxon>Eukaryota</taxon>
        <taxon>Metazoa</taxon>
        <taxon>Ecdysozoa</taxon>
        <taxon>Arthropoda</taxon>
        <taxon>Hexapoda</taxon>
        <taxon>Insecta</taxon>
        <taxon>Pterygota</taxon>
        <taxon>Neoptera</taxon>
        <taxon>Endopterygota</taxon>
        <taxon>Lepidoptera</taxon>
        <taxon>Glossata</taxon>
        <taxon>Ditrysia</taxon>
        <taxon>Noctuoidea</taxon>
        <taxon>Noctuidae</taxon>
        <taxon>Amphipyrinae</taxon>
        <taxon>Spodoptera</taxon>
    </lineage>
</organism>
<name>A0A2H1VG58_SPOFR</name>
<proteinExistence type="predicted"/>
<accession>A0A2H1VG58</accession>
<gene>
    <name evidence="1" type="ORF">SFRICE_017451</name>
</gene>
<protein>
    <submittedName>
        <fullName evidence="1">SFRICE_017451</fullName>
    </submittedName>
</protein>
<reference evidence="1" key="1">
    <citation type="submission" date="2016-07" db="EMBL/GenBank/DDBJ databases">
        <authorList>
            <person name="Bretaudeau A."/>
        </authorList>
    </citation>
    <scope>NUCLEOTIDE SEQUENCE</scope>
    <source>
        <strain evidence="1">Rice</strain>
        <tissue evidence="1">Whole body</tissue>
    </source>
</reference>
<sequence>MRGENHPMTSPALSETRKSLRLLLIKNHPVPLQLFEPEHRGEPIAISWTQFQTPCYYREIFRKSEKSPVILCPTQESNLRPLVRQSHLRPLDQRGKTLRRSGLPDAGAYQIQELRSVPVSDRAEGIHRIITARTAWRTRWGICPEAVCPAWAEHRRVLRDVVSDGDLSRPALVQTMRNEGDWGVVSSFCEAARREGVSDSYCQKNSPFLLLFFEPEPR</sequence>
<dbReference type="AlphaFoldDB" id="A0A2H1VG58"/>
<evidence type="ECO:0000313" key="1">
    <source>
        <dbReference type="EMBL" id="SOQ39843.1"/>
    </source>
</evidence>